<dbReference type="InterPro" id="IPR038277">
    <property type="entry name" value="UreF_sf"/>
</dbReference>
<accession>A0ABD4TBH2</accession>
<sequence>MISSLPLIKLLQLASPSLPVGAYSYSEGLETLCDRGLLTTASALERWLRAELDYGSINVETAVMLRVLRAATEVDTVRFWNSWYAASRETEELRGQSLQMGRSLLQLISNLEPHFSAPLAARHCHYCTAFGLAAALWHIDPQSASLGYLHSWVANLVNAGIKLIPLGQTQGQQIQANLSGAVLQTSEKVLPWTDDQLEANSWGLQLASMNHEGLYSRIFRS</sequence>
<dbReference type="GO" id="GO:0016151">
    <property type="term" value="F:nickel cation binding"/>
    <property type="evidence" value="ECO:0007669"/>
    <property type="project" value="UniProtKB-UniRule"/>
</dbReference>
<dbReference type="PANTHER" id="PTHR33620:SF1">
    <property type="entry name" value="UREASE ACCESSORY PROTEIN F"/>
    <property type="match status" value="1"/>
</dbReference>
<dbReference type="PIRSF" id="PIRSF009467">
    <property type="entry name" value="Ureas_acces_UreF"/>
    <property type="match status" value="1"/>
</dbReference>
<dbReference type="PANTHER" id="PTHR33620">
    <property type="entry name" value="UREASE ACCESSORY PROTEIN F"/>
    <property type="match status" value="1"/>
</dbReference>
<comment type="similarity">
    <text evidence="3">Belongs to the UreF family.</text>
</comment>
<dbReference type="RefSeq" id="WP_166283692.1">
    <property type="nucleotide sequence ID" value="NZ_JTHE03000122.1"/>
</dbReference>
<evidence type="ECO:0000313" key="5">
    <source>
        <dbReference type="Proteomes" id="UP000031561"/>
    </source>
</evidence>
<dbReference type="EMBL" id="JTHE03000122">
    <property type="protein sequence ID" value="MCM1985403.1"/>
    <property type="molecule type" value="Genomic_DNA"/>
</dbReference>
<organism evidence="4 5">
    <name type="scientific">Lyngbya confervoides BDU141951</name>
    <dbReference type="NCBI Taxonomy" id="1574623"/>
    <lineage>
        <taxon>Bacteria</taxon>
        <taxon>Bacillati</taxon>
        <taxon>Cyanobacteriota</taxon>
        <taxon>Cyanophyceae</taxon>
        <taxon>Oscillatoriophycideae</taxon>
        <taxon>Oscillatoriales</taxon>
        <taxon>Microcoleaceae</taxon>
        <taxon>Lyngbya</taxon>
    </lineage>
</organism>
<dbReference type="InterPro" id="IPR002639">
    <property type="entry name" value="UreF"/>
</dbReference>
<reference evidence="4 5" key="1">
    <citation type="journal article" date="2015" name="Genome Announc.">
        <title>Draft Genome Sequence of Filamentous Marine Cyanobacterium Lyngbya confervoides Strain BDU141951.</title>
        <authorList>
            <person name="Chandrababunaidu M.M."/>
            <person name="Sen D."/>
            <person name="Tripathy S."/>
        </authorList>
    </citation>
    <scope>NUCLEOTIDE SEQUENCE [LARGE SCALE GENOMIC DNA]</scope>
    <source>
        <strain evidence="4 5">BDU141951</strain>
    </source>
</reference>
<dbReference type="Pfam" id="PF01730">
    <property type="entry name" value="UreF"/>
    <property type="match status" value="1"/>
</dbReference>
<dbReference type="Proteomes" id="UP000031561">
    <property type="component" value="Unassembled WGS sequence"/>
</dbReference>
<keyword evidence="2 3" id="KW-0143">Chaperone</keyword>
<comment type="subunit">
    <text evidence="3">UreD, UreF and UreG form a complex that acts as a GTP-hydrolysis-dependent molecular chaperone, activating the urease apoprotein by helping to assemble the nickel containing metallocenter of UreC. The UreE protein probably delivers the nickel.</text>
</comment>
<dbReference type="GO" id="GO:0005737">
    <property type="term" value="C:cytoplasm"/>
    <property type="evidence" value="ECO:0007669"/>
    <property type="project" value="UniProtKB-SubCell"/>
</dbReference>
<comment type="function">
    <text evidence="3">Required for maturation of urease via the functional incorporation of the urease nickel metallocenter.</text>
</comment>
<evidence type="ECO:0000256" key="1">
    <source>
        <dbReference type="ARBA" id="ARBA00022988"/>
    </source>
</evidence>
<evidence type="ECO:0000313" key="4">
    <source>
        <dbReference type="EMBL" id="MCM1985403.1"/>
    </source>
</evidence>
<comment type="caution">
    <text evidence="4">The sequence shown here is derived from an EMBL/GenBank/DDBJ whole genome shotgun (WGS) entry which is preliminary data.</text>
</comment>
<dbReference type="Gene3D" id="1.10.4190.10">
    <property type="entry name" value="Urease accessory protein UreF"/>
    <property type="match status" value="1"/>
</dbReference>
<keyword evidence="3" id="KW-0963">Cytoplasm</keyword>
<protein>
    <recommendedName>
        <fullName evidence="3">Urease accessory protein UreF</fullName>
    </recommendedName>
</protein>
<keyword evidence="1 3" id="KW-0996">Nickel insertion</keyword>
<dbReference type="AlphaFoldDB" id="A0ABD4TBH2"/>
<dbReference type="HAMAP" id="MF_01385">
    <property type="entry name" value="UreF"/>
    <property type="match status" value="1"/>
</dbReference>
<comment type="subcellular location">
    <subcellularLocation>
        <location evidence="3">Cytoplasm</location>
    </subcellularLocation>
</comment>
<evidence type="ECO:0000256" key="3">
    <source>
        <dbReference type="HAMAP-Rule" id="MF_01385"/>
    </source>
</evidence>
<proteinExistence type="inferred from homology"/>
<gene>
    <name evidence="3" type="primary">ureF</name>
    <name evidence="4" type="ORF">QQ91_0021530</name>
</gene>
<evidence type="ECO:0000256" key="2">
    <source>
        <dbReference type="ARBA" id="ARBA00023186"/>
    </source>
</evidence>
<name>A0ABD4TBH2_9CYAN</name>
<keyword evidence="5" id="KW-1185">Reference proteome</keyword>